<sequence length="81" mass="9544" precursor="true">MKLIKVLSILLLFFSCQTTSEERKAETTPIEVTEIKTQKEIPKFQLDSSVVHTDNKYYNLAFQEINQMLLDKMKSQFSHFQ</sequence>
<dbReference type="PROSITE" id="PS51257">
    <property type="entry name" value="PROKAR_LIPOPROTEIN"/>
    <property type="match status" value="1"/>
</dbReference>
<dbReference type="Proteomes" id="UP000006054">
    <property type="component" value="Chromosome"/>
</dbReference>
<dbReference type="KEGG" id="fli:Fleli_2234"/>
<keyword evidence="1" id="KW-0732">Signal</keyword>
<organism evidence="2 3">
    <name type="scientific">Bernardetia litoralis (strain ATCC 23117 / DSM 6794 / NBRC 15988 / NCIMB 1366 / Fx l1 / Sio-4)</name>
    <name type="common">Flexibacter litoralis</name>
    <dbReference type="NCBI Taxonomy" id="880071"/>
    <lineage>
        <taxon>Bacteria</taxon>
        <taxon>Pseudomonadati</taxon>
        <taxon>Bacteroidota</taxon>
        <taxon>Cytophagia</taxon>
        <taxon>Cytophagales</taxon>
        <taxon>Bernardetiaceae</taxon>
        <taxon>Bernardetia</taxon>
    </lineage>
</organism>
<dbReference type="EMBL" id="CP003345">
    <property type="protein sequence ID" value="AFM04611.1"/>
    <property type="molecule type" value="Genomic_DNA"/>
</dbReference>
<dbReference type="RefSeq" id="WP_014798058.1">
    <property type="nucleotide sequence ID" value="NC_018018.1"/>
</dbReference>
<feature type="chain" id="PRO_5003685505" evidence="1">
    <location>
        <begin position="21"/>
        <end position="81"/>
    </location>
</feature>
<dbReference type="HOGENOM" id="CLU_2568845_0_0_10"/>
<keyword evidence="3" id="KW-1185">Reference proteome</keyword>
<evidence type="ECO:0000256" key="1">
    <source>
        <dbReference type="SAM" id="SignalP"/>
    </source>
</evidence>
<dbReference type="AlphaFoldDB" id="I4AKX6"/>
<feature type="signal peptide" evidence="1">
    <location>
        <begin position="1"/>
        <end position="20"/>
    </location>
</feature>
<evidence type="ECO:0000313" key="3">
    <source>
        <dbReference type="Proteomes" id="UP000006054"/>
    </source>
</evidence>
<gene>
    <name evidence="2" type="ordered locus">Fleli_2234</name>
</gene>
<name>I4AKX6_BERLS</name>
<dbReference type="STRING" id="880071.Fleli_2234"/>
<evidence type="ECO:0000313" key="2">
    <source>
        <dbReference type="EMBL" id="AFM04611.1"/>
    </source>
</evidence>
<reference evidence="3" key="1">
    <citation type="submission" date="2012-06" db="EMBL/GenBank/DDBJ databases">
        <title>The complete genome of Flexibacter litoralis DSM 6794.</title>
        <authorList>
            <person name="Lucas S."/>
            <person name="Copeland A."/>
            <person name="Lapidus A."/>
            <person name="Glavina del Rio T."/>
            <person name="Dalin E."/>
            <person name="Tice H."/>
            <person name="Bruce D."/>
            <person name="Goodwin L."/>
            <person name="Pitluck S."/>
            <person name="Peters L."/>
            <person name="Ovchinnikova G."/>
            <person name="Lu M."/>
            <person name="Kyrpides N."/>
            <person name="Mavromatis K."/>
            <person name="Ivanova N."/>
            <person name="Brettin T."/>
            <person name="Detter J.C."/>
            <person name="Han C."/>
            <person name="Larimer F."/>
            <person name="Land M."/>
            <person name="Hauser L."/>
            <person name="Markowitz V."/>
            <person name="Cheng J.-F."/>
            <person name="Hugenholtz P."/>
            <person name="Woyke T."/>
            <person name="Wu D."/>
            <person name="Spring S."/>
            <person name="Lang E."/>
            <person name="Kopitz M."/>
            <person name="Brambilla E."/>
            <person name="Klenk H.-P."/>
            <person name="Eisen J.A."/>
        </authorList>
    </citation>
    <scope>NUCLEOTIDE SEQUENCE [LARGE SCALE GENOMIC DNA]</scope>
    <source>
        <strain evidence="3">ATCC 23117 / DSM 6794 / NBRC 15988 / NCIMB 1366 / Sio-4</strain>
    </source>
</reference>
<proteinExistence type="predicted"/>
<accession>I4AKX6</accession>
<protein>
    <submittedName>
        <fullName evidence="2">Uncharacterized protein</fullName>
    </submittedName>
</protein>